<sequence>MTYNKKNLFSVLLAIMLLTGCAGLTKKNSNIDNQTAAVESPVNKSGILFNGIIISSTNNECIDHLNLLKKTEPVKYQKYIKDYVMIMDDIKYWNINKNIMDSDSKNLLAMALNTKLDLLCAKVKYNNFVSTKKKIQKLVDSYQK</sequence>
<dbReference type="PROSITE" id="PS51257">
    <property type="entry name" value="PROKAR_LIPOPROTEIN"/>
    <property type="match status" value="1"/>
</dbReference>
<keyword evidence="1" id="KW-0732">Signal</keyword>
<evidence type="ECO:0008006" key="4">
    <source>
        <dbReference type="Google" id="ProtNLM"/>
    </source>
</evidence>
<evidence type="ECO:0000313" key="3">
    <source>
        <dbReference type="Proteomes" id="UP001231859"/>
    </source>
</evidence>
<feature type="signal peptide" evidence="1">
    <location>
        <begin position="1"/>
        <end position="22"/>
    </location>
</feature>
<proteinExistence type="predicted"/>
<accession>A0ABY8NZY3</accession>
<evidence type="ECO:0000256" key="1">
    <source>
        <dbReference type="SAM" id="SignalP"/>
    </source>
</evidence>
<protein>
    <recommendedName>
        <fullName evidence="4">Lipoprotein</fullName>
    </recommendedName>
</protein>
<name>A0ABY8NZY3_9GAMM</name>
<reference evidence="2 3" key="1">
    <citation type="submission" date="2023-04" db="EMBL/GenBank/DDBJ databases">
        <title>Genome dynamics across the evolutionary transition to endosymbiosis.</title>
        <authorList>
            <person name="Siozios S."/>
            <person name="Nadal-Jimenez P."/>
            <person name="Azagi T."/>
            <person name="Sprong H."/>
            <person name="Frost C.L."/>
            <person name="Parratt S.R."/>
            <person name="Taylor G."/>
            <person name="Brettell L."/>
            <person name="Lew K.C."/>
            <person name="Croft L."/>
            <person name="King K.C."/>
            <person name="Brockhurst M.A."/>
            <person name="Hypsa V."/>
            <person name="Novakova E."/>
            <person name="Darby A.C."/>
            <person name="Hurst G.D.D."/>
        </authorList>
    </citation>
    <scope>NUCLEOTIDE SEQUENCE [LARGE SCALE GENOMIC DNA]</scope>
    <source>
        <strain evidence="3">aApi_AU</strain>
    </source>
</reference>
<dbReference type="Proteomes" id="UP001231859">
    <property type="component" value="Chromosome"/>
</dbReference>
<dbReference type="EMBL" id="CP123759">
    <property type="protein sequence ID" value="WGO82797.1"/>
    <property type="molecule type" value="Genomic_DNA"/>
</dbReference>
<organism evidence="2 3">
    <name type="scientific">Arsenophonus apicola</name>
    <dbReference type="NCBI Taxonomy" id="2879119"/>
    <lineage>
        <taxon>Bacteria</taxon>
        <taxon>Pseudomonadati</taxon>
        <taxon>Pseudomonadota</taxon>
        <taxon>Gammaproteobacteria</taxon>
        <taxon>Enterobacterales</taxon>
        <taxon>Morganellaceae</taxon>
        <taxon>Arsenophonus</taxon>
    </lineage>
</organism>
<keyword evidence="3" id="KW-1185">Reference proteome</keyword>
<dbReference type="RefSeq" id="WP_280937494.1">
    <property type="nucleotide sequence ID" value="NZ_CP123759.1"/>
</dbReference>
<gene>
    <name evidence="2" type="ORF">QG404_10500</name>
</gene>
<evidence type="ECO:0000313" key="2">
    <source>
        <dbReference type="EMBL" id="WGO82797.1"/>
    </source>
</evidence>
<feature type="chain" id="PRO_5045584104" description="Lipoprotein" evidence="1">
    <location>
        <begin position="23"/>
        <end position="144"/>
    </location>
</feature>